<evidence type="ECO:0000259" key="5">
    <source>
        <dbReference type="PROSITE" id="PS50043"/>
    </source>
</evidence>
<dbReference type="SMART" id="SM00421">
    <property type="entry name" value="HTH_LUXR"/>
    <property type="match status" value="1"/>
</dbReference>
<dbReference type="Gene3D" id="3.40.50.300">
    <property type="entry name" value="P-loop containing nucleotide triphosphate hydrolases"/>
    <property type="match status" value="1"/>
</dbReference>
<evidence type="ECO:0000256" key="2">
    <source>
        <dbReference type="ARBA" id="ARBA00023125"/>
    </source>
</evidence>
<dbReference type="PRINTS" id="PR00038">
    <property type="entry name" value="HTHLUXR"/>
</dbReference>
<name>A0ABP9CRU8_9PSEU</name>
<dbReference type="EMBL" id="BAABHO010000101">
    <property type="protein sequence ID" value="GAA4814617.1"/>
    <property type="molecule type" value="Genomic_DNA"/>
</dbReference>
<evidence type="ECO:0000256" key="3">
    <source>
        <dbReference type="ARBA" id="ARBA00023163"/>
    </source>
</evidence>
<dbReference type="PANTHER" id="PTHR44688:SF16">
    <property type="entry name" value="DNA-BINDING TRANSCRIPTIONAL ACTIVATOR DEVR_DOSR"/>
    <property type="match status" value="1"/>
</dbReference>
<keyword evidence="1" id="KW-0805">Transcription regulation</keyword>
<dbReference type="InterPro" id="IPR036388">
    <property type="entry name" value="WH-like_DNA-bd_sf"/>
</dbReference>
<keyword evidence="2" id="KW-0238">DNA-binding</keyword>
<dbReference type="InterPro" id="IPR027417">
    <property type="entry name" value="P-loop_NTPase"/>
</dbReference>
<dbReference type="SUPFAM" id="SSF46894">
    <property type="entry name" value="C-terminal effector domain of the bipartite response regulators"/>
    <property type="match status" value="1"/>
</dbReference>
<organism evidence="6 7">
    <name type="scientific">Actinomycetospora chlora</name>
    <dbReference type="NCBI Taxonomy" id="663608"/>
    <lineage>
        <taxon>Bacteria</taxon>
        <taxon>Bacillati</taxon>
        <taxon>Actinomycetota</taxon>
        <taxon>Actinomycetes</taxon>
        <taxon>Pseudonocardiales</taxon>
        <taxon>Pseudonocardiaceae</taxon>
        <taxon>Actinomycetospora</taxon>
    </lineage>
</organism>
<proteinExistence type="predicted"/>
<accession>A0ABP9CRU8</accession>
<dbReference type="InterPro" id="IPR059106">
    <property type="entry name" value="WHD_MalT"/>
</dbReference>
<keyword evidence="3" id="KW-0804">Transcription</keyword>
<dbReference type="SUPFAM" id="SSF52540">
    <property type="entry name" value="P-loop containing nucleoside triphosphate hydrolases"/>
    <property type="match status" value="1"/>
</dbReference>
<dbReference type="RefSeq" id="WP_345425362.1">
    <property type="nucleotide sequence ID" value="NZ_BAABHO010000101.1"/>
</dbReference>
<dbReference type="Pfam" id="PF25873">
    <property type="entry name" value="WHD_MalT"/>
    <property type="match status" value="1"/>
</dbReference>
<dbReference type="InterPro" id="IPR016032">
    <property type="entry name" value="Sig_transdc_resp-reg_C-effctor"/>
</dbReference>
<dbReference type="Pfam" id="PF00196">
    <property type="entry name" value="GerE"/>
    <property type="match status" value="1"/>
</dbReference>
<feature type="compositionally biased region" description="Pro residues" evidence="4">
    <location>
        <begin position="18"/>
        <end position="29"/>
    </location>
</feature>
<dbReference type="CDD" id="cd06170">
    <property type="entry name" value="LuxR_C_like"/>
    <property type="match status" value="1"/>
</dbReference>
<dbReference type="InterPro" id="IPR011990">
    <property type="entry name" value="TPR-like_helical_dom_sf"/>
</dbReference>
<feature type="domain" description="HTH luxR-type" evidence="5">
    <location>
        <begin position="838"/>
        <end position="903"/>
    </location>
</feature>
<keyword evidence="7" id="KW-1185">Reference proteome</keyword>
<feature type="region of interest" description="Disordered" evidence="4">
    <location>
        <begin position="1"/>
        <end position="36"/>
    </location>
</feature>
<evidence type="ECO:0000256" key="4">
    <source>
        <dbReference type="SAM" id="MobiDB-lite"/>
    </source>
</evidence>
<dbReference type="InterPro" id="IPR000792">
    <property type="entry name" value="Tscrpt_reg_LuxR_C"/>
</dbReference>
<protein>
    <submittedName>
        <fullName evidence="6">LuxR C-terminal-related transcriptional regulator</fullName>
    </submittedName>
</protein>
<dbReference type="Gene3D" id="1.10.10.10">
    <property type="entry name" value="Winged helix-like DNA-binding domain superfamily/Winged helix DNA-binding domain"/>
    <property type="match status" value="1"/>
</dbReference>
<dbReference type="Gene3D" id="1.25.40.10">
    <property type="entry name" value="Tetratricopeptide repeat domain"/>
    <property type="match status" value="1"/>
</dbReference>
<reference evidence="7" key="1">
    <citation type="journal article" date="2019" name="Int. J. Syst. Evol. Microbiol.">
        <title>The Global Catalogue of Microorganisms (GCM) 10K type strain sequencing project: providing services to taxonomists for standard genome sequencing and annotation.</title>
        <authorList>
            <consortium name="The Broad Institute Genomics Platform"/>
            <consortium name="The Broad Institute Genome Sequencing Center for Infectious Disease"/>
            <person name="Wu L."/>
            <person name="Ma J."/>
        </authorList>
    </citation>
    <scope>NUCLEOTIDE SEQUENCE [LARGE SCALE GENOMIC DNA]</scope>
    <source>
        <strain evidence="7">JCM 17979</strain>
    </source>
</reference>
<evidence type="ECO:0000313" key="6">
    <source>
        <dbReference type="EMBL" id="GAA4814617.1"/>
    </source>
</evidence>
<comment type="caution">
    <text evidence="6">The sequence shown here is derived from an EMBL/GenBank/DDBJ whole genome shotgun (WGS) entry which is preliminary data.</text>
</comment>
<evidence type="ECO:0000313" key="7">
    <source>
        <dbReference type="Proteomes" id="UP001500928"/>
    </source>
</evidence>
<dbReference type="PROSITE" id="PS50043">
    <property type="entry name" value="HTH_LUXR_2"/>
    <property type="match status" value="1"/>
</dbReference>
<dbReference type="InterPro" id="IPR041664">
    <property type="entry name" value="AAA_16"/>
</dbReference>
<sequence length="905" mass="96382">MTVSPEHPAAPVIEGPWTSPPSPPAPLPAPRAARDHAEHAVPVATHLVDRPRLHALLDRHTADAAVTLVVGPAGWGKTLLVGSWLAAGAGGRRAAWVTLGPSHNDPRSFWDTLARAVGPHAGPAAAAALRRLDGRAGDPDELPGLFAHALRLAEGRVVVVLDDLHEITSAAVHAGLRSLAERPVPGLTVVATTRRDPPWPLHRLRLAGLVAEVRPEDLAFRDDEAITLFAQLGVPAGDGHVREVVARTGGWAAGMRLAALDLAGRPDLDAAVAVFSGDTHSVSGYLLEEVLGRQPSELVAFLERISVVDLVCADLADALTERDDGEARLAELSASHLFVQALDHPGRWYRLHRLVLDLLRARPVPRRTRRDRHRRAAEWFLRHAMPLEALRSAVRGELWGLAADVLGAHAISLLLRGSADEVARVLAGVPHPVLLEHPELAVGLAGARAVLGVPTQVRSLLAAVRRGADTLTGTRRQRLDLQHALVEGAESRRSGDLDAAVRAFRSVSVDVPTLDRWGVVDPAIVPTVVLANLGTAEMWIGDTAAAETHLRESAEEPGPASFPRVNAAAHLALLVCERGELDEADRRAREVVAVATDAGWTRAPQIAAAYLAMARTSLDRHELDDADRWVARLSEVEEAAPEPHVVLARALVLAGRRDLAGDHEDALAQLRLARTRAGSWTPPRPLTERWHLGEADLLARGGNPAAARALAARLGPPVTEAGLVAAARLRLHLGDDGVEGALGATTASALPRVRTEAGVVAALAAERGGTPDRALDLLEDALLAAAPFGLRRPFLAEPALADLLRRRVDRGSGAATFAVDLLERLTGTLTGTLPGTSRAAPVEPLTEREATMLRYLASTLSNPEIAAELYVSVNTVKTHQRSVYRKLGATGRREAVHRARALGLL</sequence>
<evidence type="ECO:0000256" key="1">
    <source>
        <dbReference type="ARBA" id="ARBA00023015"/>
    </source>
</evidence>
<dbReference type="SUPFAM" id="SSF48452">
    <property type="entry name" value="TPR-like"/>
    <property type="match status" value="1"/>
</dbReference>
<gene>
    <name evidence="6" type="ORF">GCM10023200_60190</name>
</gene>
<dbReference type="Proteomes" id="UP001500928">
    <property type="component" value="Unassembled WGS sequence"/>
</dbReference>
<dbReference type="PANTHER" id="PTHR44688">
    <property type="entry name" value="DNA-BINDING TRANSCRIPTIONAL ACTIVATOR DEVR_DOSR"/>
    <property type="match status" value="1"/>
</dbReference>
<dbReference type="Pfam" id="PF13191">
    <property type="entry name" value="AAA_16"/>
    <property type="match status" value="1"/>
</dbReference>